<keyword evidence="3" id="KW-1185">Reference proteome</keyword>
<name>A0ABP3D8P2_9ACTN</name>
<protein>
    <submittedName>
        <fullName evidence="2">Uncharacterized protein</fullName>
    </submittedName>
</protein>
<dbReference type="Proteomes" id="UP001500967">
    <property type="component" value="Unassembled WGS sequence"/>
</dbReference>
<feature type="region of interest" description="Disordered" evidence="1">
    <location>
        <begin position="316"/>
        <end position="390"/>
    </location>
</feature>
<evidence type="ECO:0000313" key="2">
    <source>
        <dbReference type="EMBL" id="GAA0226208.1"/>
    </source>
</evidence>
<dbReference type="RefSeq" id="WP_344647480.1">
    <property type="nucleotide sequence ID" value="NZ_BAAAGX010000005.1"/>
</dbReference>
<sequence>MRMVYTHAPEEVFYPARDRLVAEFGRWAGRSRASADPFVVEAMVEHRWSEGDGLLGRWQPDDLGLLLCEWFPRAVTMRADEWAMVLPTVRGFLDFLHERGLADARGAEPEVLHAALDALADDFDRAMADPARYGPAKFWSLRMLDAGVDPADPEAAQRFIDDVRAGRVEVDEVLLEQVMVGHFERMDAESPPPLPVVALRPNDELRAAAAKSRMVNRLVEFVEWVGDGRVLTATGRLRLADAREVISLLGLADVIDPRIGQRTVTTKSSDELYETSIVLAWARVARIVRVVKGRLLPVKSARKLVHRRWRDGHAMAPVLRSRRSARAGGVDTPRRRRPRRWADGVDAAGQGADGRAPSRHGRRRADRGGVPGRNRRSSDRRGSRFPALGS</sequence>
<reference evidence="3" key="1">
    <citation type="journal article" date="2019" name="Int. J. Syst. Evol. Microbiol.">
        <title>The Global Catalogue of Microorganisms (GCM) 10K type strain sequencing project: providing services to taxonomists for standard genome sequencing and annotation.</title>
        <authorList>
            <consortium name="The Broad Institute Genomics Platform"/>
            <consortium name="The Broad Institute Genome Sequencing Center for Infectious Disease"/>
            <person name="Wu L."/>
            <person name="Ma J."/>
        </authorList>
    </citation>
    <scope>NUCLEOTIDE SEQUENCE [LARGE SCALE GENOMIC DNA]</scope>
    <source>
        <strain evidence="3">JCM 10425</strain>
    </source>
</reference>
<organism evidence="2 3">
    <name type="scientific">Cryptosporangium japonicum</name>
    <dbReference type="NCBI Taxonomy" id="80872"/>
    <lineage>
        <taxon>Bacteria</taxon>
        <taxon>Bacillati</taxon>
        <taxon>Actinomycetota</taxon>
        <taxon>Actinomycetes</taxon>
        <taxon>Cryptosporangiales</taxon>
        <taxon>Cryptosporangiaceae</taxon>
        <taxon>Cryptosporangium</taxon>
    </lineage>
</organism>
<evidence type="ECO:0000313" key="3">
    <source>
        <dbReference type="Proteomes" id="UP001500967"/>
    </source>
</evidence>
<evidence type="ECO:0000256" key="1">
    <source>
        <dbReference type="SAM" id="MobiDB-lite"/>
    </source>
</evidence>
<gene>
    <name evidence="2" type="ORF">GCM10009539_09350</name>
</gene>
<feature type="compositionally biased region" description="Low complexity" evidence="1">
    <location>
        <begin position="344"/>
        <end position="354"/>
    </location>
</feature>
<dbReference type="EMBL" id="BAAAGX010000005">
    <property type="protein sequence ID" value="GAA0226208.1"/>
    <property type="molecule type" value="Genomic_DNA"/>
</dbReference>
<proteinExistence type="predicted"/>
<accession>A0ABP3D8P2</accession>
<comment type="caution">
    <text evidence="2">The sequence shown here is derived from an EMBL/GenBank/DDBJ whole genome shotgun (WGS) entry which is preliminary data.</text>
</comment>